<dbReference type="InterPro" id="IPR027417">
    <property type="entry name" value="P-loop_NTPase"/>
</dbReference>
<dbReference type="Gene3D" id="3.40.50.300">
    <property type="entry name" value="P-loop containing nucleotide triphosphate hydrolases"/>
    <property type="match status" value="1"/>
</dbReference>
<dbReference type="AlphaFoldDB" id="A0A101QB60"/>
<dbReference type="PANTHER" id="PTHR46082">
    <property type="entry name" value="ATP/GTP-BINDING PROTEIN-RELATED"/>
    <property type="match status" value="1"/>
</dbReference>
<dbReference type="InterPro" id="IPR011990">
    <property type="entry name" value="TPR-like_helical_dom_sf"/>
</dbReference>
<keyword evidence="2" id="KW-1185">Reference proteome</keyword>
<evidence type="ECO:0000313" key="1">
    <source>
        <dbReference type="EMBL" id="KUN26853.1"/>
    </source>
</evidence>
<dbReference type="EMBL" id="LMWP01000017">
    <property type="protein sequence ID" value="KUN26853.1"/>
    <property type="molecule type" value="Genomic_DNA"/>
</dbReference>
<dbReference type="PANTHER" id="PTHR46082:SF6">
    <property type="entry name" value="AAA+ ATPASE DOMAIN-CONTAINING PROTEIN-RELATED"/>
    <property type="match status" value="1"/>
</dbReference>
<name>A0A101QB60_STRCK</name>
<dbReference type="Proteomes" id="UP000053398">
    <property type="component" value="Unassembled WGS sequence"/>
</dbReference>
<organism evidence="1 2">
    <name type="scientific">Streptomyces corchorusii</name>
    <name type="common">Streptomyces chibaensis</name>
    <dbReference type="NCBI Taxonomy" id="1903"/>
    <lineage>
        <taxon>Bacteria</taxon>
        <taxon>Bacillati</taxon>
        <taxon>Actinomycetota</taxon>
        <taxon>Actinomycetes</taxon>
        <taxon>Kitasatosporales</taxon>
        <taxon>Streptomycetaceae</taxon>
        <taxon>Streptomyces</taxon>
    </lineage>
</organism>
<dbReference type="Pfam" id="PF13374">
    <property type="entry name" value="TPR_10"/>
    <property type="match status" value="1"/>
</dbReference>
<protein>
    <recommendedName>
        <fullName evidence="3">NB-ARC domain-containing protein</fullName>
    </recommendedName>
</protein>
<reference evidence="1 2" key="1">
    <citation type="submission" date="2015-10" db="EMBL/GenBank/DDBJ databases">
        <title>Draft genome sequence of Streptomyces corchorusii DSM 40340, type strain for the species Streptomyces corchorusii.</title>
        <authorList>
            <person name="Ruckert C."/>
            <person name="Winkler A."/>
            <person name="Kalinowski J."/>
            <person name="Kampfer P."/>
            <person name="Glaeser S."/>
        </authorList>
    </citation>
    <scope>NUCLEOTIDE SEQUENCE [LARGE SCALE GENOMIC DNA]</scope>
    <source>
        <strain evidence="1 2">DSM 40340</strain>
    </source>
</reference>
<proteinExistence type="predicted"/>
<gene>
    <name evidence="1" type="ORF">AQJ11_16315</name>
</gene>
<dbReference type="InterPro" id="IPR053137">
    <property type="entry name" value="NLR-like"/>
</dbReference>
<evidence type="ECO:0000313" key="2">
    <source>
        <dbReference type="Proteomes" id="UP000053398"/>
    </source>
</evidence>
<dbReference type="SUPFAM" id="SSF52540">
    <property type="entry name" value="P-loop containing nucleoside triphosphate hydrolases"/>
    <property type="match status" value="1"/>
</dbReference>
<dbReference type="Gene3D" id="1.25.40.10">
    <property type="entry name" value="Tetratricopeptide repeat domain"/>
    <property type="match status" value="1"/>
</dbReference>
<evidence type="ECO:0008006" key="3">
    <source>
        <dbReference type="Google" id="ProtNLM"/>
    </source>
</evidence>
<dbReference type="RefSeq" id="WP_059263550.1">
    <property type="nucleotide sequence ID" value="NZ_KQ948356.1"/>
</dbReference>
<accession>A0A101QB60</accession>
<comment type="caution">
    <text evidence="1">The sequence shown here is derived from an EMBL/GenBank/DDBJ whole genome shotgun (WGS) entry which is preliminary data.</text>
</comment>
<sequence length="758" mass="81379">MSALFDRRPTADASGSSAVAAGGSIGQAVTGPGAVGLHIENVAALLPDACPPAESVRAPARLTNLPFRADLCLGRDAQLALLHDARGTSGRPLVHVVHGLGGIGKSTLVARMAAEHTGAGPVWWIKAGSRAAIDAGLAHLASVLQPSLGTVLPREQMSEWALRWLTAHTGWLVVLDDVAHPADAVPLLARVTSGRFLITSRLTAGWQGIAEEVPLGVLSPQDAVRLFTEIHGADPDAARLCAELGHLPLAVTQAAAYCRMTHCTASTYLEELAKSPADMYAETVEGGDHERTVARVWHVTLDRLADDPLAVRILLMLAWYASEGIPRDLFASLDRSLAVRRAFGRLAAHSMITLSGDTVSVHRLVQAVSRAHSPGDRHRGQEAVEAARGAAVDALAVALPEDMDEPSAWPVMRSLLPHAEALAEHVRCEDDTPAMVRLLARTGDYLLDSGGKAAARGMELLRRAEAGCLRLHGAEAEETLEVRVALARVTRMLRPLAESAPLAETVVADCTRILGADHLVTLDALSNLRRIVWLKGDADRAVRLAEECLAGLVRLRGPDHPDTLRARHDLVMTLDDTAGEAGTRDMRAELLRDCRRALGEEHPVTLSVRNLDTVLARRPVFHPDVNQTVAGLFSVAEEGDREDLLGLVRVLMDQVMALGPLDDFLPRTTEEDVRKAERDLETSRRVLGDASTGVLEAQLALLLVYGTSRDERYEEAATALLQELFAQLSENPSVMTPLLRVLEAFGSVLGETARPEGS</sequence>